<dbReference type="GO" id="GO:0004222">
    <property type="term" value="F:metalloendopeptidase activity"/>
    <property type="evidence" value="ECO:0007669"/>
    <property type="project" value="TreeGrafter"/>
</dbReference>
<protein>
    <submittedName>
        <fullName evidence="3">Peptidase M23-like protein</fullName>
    </submittedName>
</protein>
<dbReference type="InterPro" id="IPR016047">
    <property type="entry name" value="M23ase_b-sheet_dom"/>
</dbReference>
<feature type="signal peptide" evidence="1">
    <location>
        <begin position="1"/>
        <end position="17"/>
    </location>
</feature>
<evidence type="ECO:0000256" key="1">
    <source>
        <dbReference type="SAM" id="SignalP"/>
    </source>
</evidence>
<dbReference type="AlphaFoldDB" id="A0A5S5BSB2"/>
<accession>A0A5S5BSB2</accession>
<dbReference type="RefSeq" id="WP_148783823.1">
    <property type="nucleotide sequence ID" value="NZ_VNHU01000015.1"/>
</dbReference>
<evidence type="ECO:0000259" key="2">
    <source>
        <dbReference type="Pfam" id="PF01551"/>
    </source>
</evidence>
<evidence type="ECO:0000313" key="3">
    <source>
        <dbReference type="EMBL" id="TYP69949.1"/>
    </source>
</evidence>
<dbReference type="PANTHER" id="PTHR21666">
    <property type="entry name" value="PEPTIDASE-RELATED"/>
    <property type="match status" value="1"/>
</dbReference>
<dbReference type="InterPro" id="IPR011055">
    <property type="entry name" value="Dup_hybrid_motif"/>
</dbReference>
<sequence length="565" mass="63995">MRVIPLLFLFISIAVFAQNTDTTSNFIPPLPITLMTSGTFGELRSNHFHSGLDLKTNGVEGIPVIASASGTIVRIKVSRFGYGKALYIKHPDGKSSVYAHLKKFNPTIEAYVKKRQYAKESYDIQLYPKSGLLQVSQGDTIAYSGNTGGSGGPHLHFEIRDKNARPMNPMAFGIEILDTNKPIIQDLYIYPQNDASHVEMSREKYKVALRLQADGSYRADEIKAFGKLGIGVATYDQQDLAPNKNGVYAITSTVNGSPNFGIEMNRFSFSETRYINRLIDYAHYKDNRIKIEKLFIEKNNPLSVYKNVKDDGYISVQDSLSYLVKISVKDYSGNTTVIHIPILGKKVNLPSAVDSKTDFFASWEEDFVYAGNQVDVHIPKHSLYEDVYLDITQDKDTIRIHTKSTPLHRNMSIAFDVSKYTNQDKKKLYIARVNEQNKTYYCSTKKSGDRFLTKTRTFGTYTLAKDTEQPTIMPLNVADNKWISNENFLKFKINDNDSGIDSYRATINGKFILMEYDYKTGMLVYDFNDAVETATENNLKLTVKDNVGNTSIYTTTFFRKQLLQP</sequence>
<reference evidence="3 4" key="1">
    <citation type="submission" date="2019-07" db="EMBL/GenBank/DDBJ databases">
        <title>Genomic Encyclopedia of Archaeal and Bacterial Type Strains, Phase II (KMG-II): from individual species to whole genera.</title>
        <authorList>
            <person name="Goeker M."/>
        </authorList>
    </citation>
    <scope>NUCLEOTIDE SEQUENCE [LARGE SCALE GENOMIC DNA]</scope>
    <source>
        <strain evidence="3 4">DSM 17527</strain>
    </source>
</reference>
<dbReference type="SUPFAM" id="SSF51261">
    <property type="entry name" value="Duplicated hybrid motif"/>
    <property type="match status" value="1"/>
</dbReference>
<dbReference type="OrthoDB" id="9810477at2"/>
<evidence type="ECO:0000313" key="4">
    <source>
        <dbReference type="Proteomes" id="UP000324376"/>
    </source>
</evidence>
<gene>
    <name evidence="3" type="ORF">BD809_11513</name>
</gene>
<keyword evidence="1" id="KW-0732">Signal</keyword>
<proteinExistence type="predicted"/>
<dbReference type="Proteomes" id="UP000324376">
    <property type="component" value="Unassembled WGS sequence"/>
</dbReference>
<feature type="domain" description="M23ase beta-sheet core" evidence="2">
    <location>
        <begin position="134"/>
        <end position="169"/>
    </location>
</feature>
<comment type="caution">
    <text evidence="3">The sequence shown here is derived from an EMBL/GenBank/DDBJ whole genome shotgun (WGS) entry which is preliminary data.</text>
</comment>
<keyword evidence="4" id="KW-1185">Reference proteome</keyword>
<dbReference type="EMBL" id="VNHU01000015">
    <property type="protein sequence ID" value="TYP69949.1"/>
    <property type="molecule type" value="Genomic_DNA"/>
</dbReference>
<feature type="domain" description="M23ase beta-sheet core" evidence="2">
    <location>
        <begin position="48"/>
        <end position="116"/>
    </location>
</feature>
<name>A0A5S5BSB2_9FLAO</name>
<organism evidence="3 4">
    <name type="scientific">Aquimarina intermedia</name>
    <dbReference type="NCBI Taxonomy" id="350814"/>
    <lineage>
        <taxon>Bacteria</taxon>
        <taxon>Pseudomonadati</taxon>
        <taxon>Bacteroidota</taxon>
        <taxon>Flavobacteriia</taxon>
        <taxon>Flavobacteriales</taxon>
        <taxon>Flavobacteriaceae</taxon>
        <taxon>Aquimarina</taxon>
    </lineage>
</organism>
<feature type="chain" id="PRO_5024414838" evidence="1">
    <location>
        <begin position="18"/>
        <end position="565"/>
    </location>
</feature>
<dbReference type="Gene3D" id="2.70.70.10">
    <property type="entry name" value="Glucose Permease (Domain IIA)"/>
    <property type="match status" value="1"/>
</dbReference>
<dbReference type="Pfam" id="PF01551">
    <property type="entry name" value="Peptidase_M23"/>
    <property type="match status" value="2"/>
</dbReference>
<dbReference type="PANTHER" id="PTHR21666:SF285">
    <property type="entry name" value="M23 FAMILY METALLOPEPTIDASE"/>
    <property type="match status" value="1"/>
</dbReference>
<dbReference type="InterPro" id="IPR050570">
    <property type="entry name" value="Cell_wall_metabolism_enzyme"/>
</dbReference>
<dbReference type="CDD" id="cd12797">
    <property type="entry name" value="M23_peptidase"/>
    <property type="match status" value="1"/>
</dbReference>